<reference evidence="3 4" key="1">
    <citation type="journal article" date="2016" name="Nat. Commun.">
        <title>Thousands of microbial genomes shed light on interconnected biogeochemical processes in an aquifer system.</title>
        <authorList>
            <person name="Anantharaman K."/>
            <person name="Brown C.T."/>
            <person name="Hug L.A."/>
            <person name="Sharon I."/>
            <person name="Castelle C.J."/>
            <person name="Probst A.J."/>
            <person name="Thomas B.C."/>
            <person name="Singh A."/>
            <person name="Wilkins M.J."/>
            <person name="Karaoz U."/>
            <person name="Brodie E.L."/>
            <person name="Williams K.H."/>
            <person name="Hubbard S.S."/>
            <person name="Banfield J.F."/>
        </authorList>
    </citation>
    <scope>NUCLEOTIDE SEQUENCE [LARGE SCALE GENOMIC DNA]</scope>
</reference>
<keyword evidence="1" id="KW-0732">Signal</keyword>
<evidence type="ECO:0000256" key="1">
    <source>
        <dbReference type="ARBA" id="ARBA00022729"/>
    </source>
</evidence>
<dbReference type="AlphaFoldDB" id="A0A1F6TGY6"/>
<keyword evidence="2" id="KW-0378">Hydrolase</keyword>
<dbReference type="InterPro" id="IPR029058">
    <property type="entry name" value="AB_hydrolase_fold"/>
</dbReference>
<dbReference type="EMBL" id="MFSS01000027">
    <property type="protein sequence ID" value="OGI44382.1"/>
    <property type="molecule type" value="Genomic_DNA"/>
</dbReference>
<dbReference type="Gene3D" id="3.40.50.1820">
    <property type="entry name" value="alpha/beta hydrolase"/>
    <property type="match status" value="1"/>
</dbReference>
<dbReference type="Pfam" id="PF10503">
    <property type="entry name" value="Esterase_PHB"/>
    <property type="match status" value="1"/>
</dbReference>
<gene>
    <name evidence="3" type="ORF">A2150_06050</name>
</gene>
<dbReference type="SUPFAM" id="SSF53474">
    <property type="entry name" value="alpha/beta-Hydrolases"/>
    <property type="match status" value="1"/>
</dbReference>
<sequence length="307" mass="33195">MLCAFPLLAGAADRRAVLVHDGIERGYLLHVPASVDAARPLPLVVVLHGGGGTGARMVRLTSGGFNALADRDGFLVAYPDGLEKHWNDGRAGTRWRAHRDGVDDVGFLAALIDRLASEWPVDARRVYVTGASNGGMMAIRMGCELADRIAAIAPVIGAMPETLAPHCAPSAPLAVLFMNGVRDPLVPWQGGEIRFGRKNIGTVLSVAESVRFWVTHNRCAVTPVVTDEPDRDPRDGTRVRRESYASCRDGSEVLLYAIEGGGHTWPGGYQYRPERVIGKGSRDLDGAEVIWNFFKRQAKPQTGLVLP</sequence>
<comment type="caution">
    <text evidence="3">The sequence shown here is derived from an EMBL/GenBank/DDBJ whole genome shotgun (WGS) entry which is preliminary data.</text>
</comment>
<dbReference type="Proteomes" id="UP000177925">
    <property type="component" value="Unassembled WGS sequence"/>
</dbReference>
<dbReference type="GO" id="GO:0005576">
    <property type="term" value="C:extracellular region"/>
    <property type="evidence" value="ECO:0007669"/>
    <property type="project" value="InterPro"/>
</dbReference>
<dbReference type="PANTHER" id="PTHR43037">
    <property type="entry name" value="UNNAMED PRODUCT-RELATED"/>
    <property type="match status" value="1"/>
</dbReference>
<dbReference type="STRING" id="1817758.A2150_06050"/>
<dbReference type="PANTHER" id="PTHR43037:SF1">
    <property type="entry name" value="BLL1128 PROTEIN"/>
    <property type="match status" value="1"/>
</dbReference>
<proteinExistence type="predicted"/>
<organism evidence="3 4">
    <name type="scientific">Candidatus Muproteobacteria bacterium RBG_16_64_11</name>
    <dbReference type="NCBI Taxonomy" id="1817758"/>
    <lineage>
        <taxon>Bacteria</taxon>
        <taxon>Pseudomonadati</taxon>
        <taxon>Pseudomonadota</taxon>
        <taxon>Candidatus Muproteobacteria</taxon>
    </lineage>
</organism>
<evidence type="ECO:0008006" key="5">
    <source>
        <dbReference type="Google" id="ProtNLM"/>
    </source>
</evidence>
<dbReference type="InterPro" id="IPR050955">
    <property type="entry name" value="Plant_Biomass_Hydrol_Est"/>
</dbReference>
<evidence type="ECO:0000256" key="2">
    <source>
        <dbReference type="ARBA" id="ARBA00022801"/>
    </source>
</evidence>
<protein>
    <recommendedName>
        <fullName evidence="5">Esterase</fullName>
    </recommendedName>
</protein>
<dbReference type="InterPro" id="IPR010126">
    <property type="entry name" value="Esterase_phb"/>
</dbReference>
<accession>A0A1F6TGY6</accession>
<evidence type="ECO:0000313" key="4">
    <source>
        <dbReference type="Proteomes" id="UP000177925"/>
    </source>
</evidence>
<dbReference type="GO" id="GO:0016787">
    <property type="term" value="F:hydrolase activity"/>
    <property type="evidence" value="ECO:0007669"/>
    <property type="project" value="UniProtKB-KW"/>
</dbReference>
<evidence type="ECO:0000313" key="3">
    <source>
        <dbReference type="EMBL" id="OGI44382.1"/>
    </source>
</evidence>
<name>A0A1F6TGY6_9PROT</name>